<evidence type="ECO:0000313" key="1">
    <source>
        <dbReference type="EMBL" id="GMT00316.1"/>
    </source>
</evidence>
<evidence type="ECO:0000313" key="2">
    <source>
        <dbReference type="Proteomes" id="UP001432027"/>
    </source>
</evidence>
<dbReference type="EMBL" id="BTSX01000005">
    <property type="protein sequence ID" value="GMT00316.1"/>
    <property type="molecule type" value="Genomic_DNA"/>
</dbReference>
<comment type="caution">
    <text evidence="1">The sequence shown here is derived from an EMBL/GenBank/DDBJ whole genome shotgun (WGS) entry which is preliminary data.</text>
</comment>
<feature type="non-terminal residue" evidence="1">
    <location>
        <position position="1"/>
    </location>
</feature>
<name>A0AAV5U0A9_9BILA</name>
<protein>
    <recommendedName>
        <fullName evidence="3">G protein-coupled receptor</fullName>
    </recommendedName>
</protein>
<reference evidence="1" key="1">
    <citation type="submission" date="2023-10" db="EMBL/GenBank/DDBJ databases">
        <title>Genome assembly of Pristionchus species.</title>
        <authorList>
            <person name="Yoshida K."/>
            <person name="Sommer R.J."/>
        </authorList>
    </citation>
    <scope>NUCLEOTIDE SEQUENCE</scope>
    <source>
        <strain evidence="1">RS0144</strain>
    </source>
</reference>
<evidence type="ECO:0008006" key="3">
    <source>
        <dbReference type="Google" id="ProtNLM"/>
    </source>
</evidence>
<gene>
    <name evidence="1" type="ORF">PENTCL1PPCAC_22490</name>
</gene>
<proteinExistence type="predicted"/>
<organism evidence="1 2">
    <name type="scientific">Pristionchus entomophagus</name>
    <dbReference type="NCBI Taxonomy" id="358040"/>
    <lineage>
        <taxon>Eukaryota</taxon>
        <taxon>Metazoa</taxon>
        <taxon>Ecdysozoa</taxon>
        <taxon>Nematoda</taxon>
        <taxon>Chromadorea</taxon>
        <taxon>Rhabditida</taxon>
        <taxon>Rhabditina</taxon>
        <taxon>Diplogasteromorpha</taxon>
        <taxon>Diplogasteroidea</taxon>
        <taxon>Neodiplogasteridae</taxon>
        <taxon>Pristionchus</taxon>
    </lineage>
</organism>
<accession>A0AAV5U0A9</accession>
<sequence>PGRSSRLLKYIFIVFVNFPVHIPNPSSIYQSNNFNRICRIISPSHYYISLVHSHSSPLQLSVVSHYGAGSTVPLLTMVFPSHHITIITINLPYDSSLCQWQPKLQGTPTTEDKCGHSDCLLYFEILHPFLISNICPFLISSRCDYSTREDET</sequence>
<dbReference type="AlphaFoldDB" id="A0AAV5U0A9"/>
<dbReference type="Proteomes" id="UP001432027">
    <property type="component" value="Unassembled WGS sequence"/>
</dbReference>
<keyword evidence="2" id="KW-1185">Reference proteome</keyword>